<sequence>MQNQITFIFLITLYMITTNGEEQIGDPRTNIYSVKTNKEVQNVGKFAVDEYNLNLEQTPPRPKGAQGGALVFVAVVEAQKQVVAGWKYYLIIEAMQGGVTRKFDVEVLSQSWVHSKPMQLLKFIPSSE</sequence>
<evidence type="ECO:0000313" key="6">
    <source>
        <dbReference type="Proteomes" id="UP001443914"/>
    </source>
</evidence>
<dbReference type="Gene3D" id="3.10.450.10">
    <property type="match status" value="1"/>
</dbReference>
<dbReference type="SMART" id="SM00043">
    <property type="entry name" value="CY"/>
    <property type="match status" value="1"/>
</dbReference>
<feature type="chain" id="PRO_5043463658" description="Cystatin domain-containing protein" evidence="3">
    <location>
        <begin position="21"/>
        <end position="128"/>
    </location>
</feature>
<name>A0AAW1H722_SAPOF</name>
<dbReference type="Proteomes" id="UP001443914">
    <property type="component" value="Unassembled WGS sequence"/>
</dbReference>
<dbReference type="SUPFAM" id="SSF54403">
    <property type="entry name" value="Cystatin/monellin"/>
    <property type="match status" value="1"/>
</dbReference>
<dbReference type="GO" id="GO:0004869">
    <property type="term" value="F:cysteine-type endopeptidase inhibitor activity"/>
    <property type="evidence" value="ECO:0007669"/>
    <property type="project" value="UniProtKB-KW"/>
</dbReference>
<keyword evidence="3" id="KW-0732">Signal</keyword>
<dbReference type="PANTHER" id="PTHR47373">
    <property type="entry name" value="CYSTEINE PROTEINASE INHIBITOR 2"/>
    <property type="match status" value="1"/>
</dbReference>
<dbReference type="InterPro" id="IPR000010">
    <property type="entry name" value="Cystatin_dom"/>
</dbReference>
<feature type="domain" description="Cystatin" evidence="4">
    <location>
        <begin position="29"/>
        <end position="126"/>
    </location>
</feature>
<dbReference type="PANTHER" id="PTHR47373:SF1">
    <property type="entry name" value="CYSTEINE PROTEINASE INHIBITOR 2"/>
    <property type="match status" value="1"/>
</dbReference>
<reference evidence="5" key="1">
    <citation type="submission" date="2024-03" db="EMBL/GenBank/DDBJ databases">
        <title>WGS assembly of Saponaria officinalis var. Norfolk2.</title>
        <authorList>
            <person name="Jenkins J."/>
            <person name="Shu S."/>
            <person name="Grimwood J."/>
            <person name="Barry K."/>
            <person name="Goodstein D."/>
            <person name="Schmutz J."/>
            <person name="Leebens-Mack J."/>
            <person name="Osbourn A."/>
        </authorList>
    </citation>
    <scope>NUCLEOTIDE SEQUENCE [LARGE SCALE GENOMIC DNA]</scope>
    <source>
        <strain evidence="5">JIC</strain>
    </source>
</reference>
<dbReference type="Pfam" id="PF16845">
    <property type="entry name" value="SQAPI"/>
    <property type="match status" value="1"/>
</dbReference>
<organism evidence="5 6">
    <name type="scientific">Saponaria officinalis</name>
    <name type="common">Common soapwort</name>
    <name type="synonym">Lychnis saponaria</name>
    <dbReference type="NCBI Taxonomy" id="3572"/>
    <lineage>
        <taxon>Eukaryota</taxon>
        <taxon>Viridiplantae</taxon>
        <taxon>Streptophyta</taxon>
        <taxon>Embryophyta</taxon>
        <taxon>Tracheophyta</taxon>
        <taxon>Spermatophyta</taxon>
        <taxon>Magnoliopsida</taxon>
        <taxon>eudicotyledons</taxon>
        <taxon>Gunneridae</taxon>
        <taxon>Pentapetalae</taxon>
        <taxon>Caryophyllales</taxon>
        <taxon>Caryophyllaceae</taxon>
        <taxon>Caryophylleae</taxon>
        <taxon>Saponaria</taxon>
    </lineage>
</organism>
<comment type="caution">
    <text evidence="5">The sequence shown here is derived from an EMBL/GenBank/DDBJ whole genome shotgun (WGS) entry which is preliminary data.</text>
</comment>
<evidence type="ECO:0000256" key="2">
    <source>
        <dbReference type="ARBA" id="ARBA00022704"/>
    </source>
</evidence>
<protein>
    <recommendedName>
        <fullName evidence="4">Cystatin domain-containing protein</fullName>
    </recommendedName>
</protein>
<gene>
    <name evidence="5" type="ORF">RND81_12G027300</name>
</gene>
<dbReference type="PROSITE" id="PS00287">
    <property type="entry name" value="CYSTATIN"/>
    <property type="match status" value="1"/>
</dbReference>
<evidence type="ECO:0000256" key="1">
    <source>
        <dbReference type="ARBA" id="ARBA00022690"/>
    </source>
</evidence>
<keyword evidence="2" id="KW-0789">Thiol protease inhibitor</keyword>
<evidence type="ECO:0000256" key="3">
    <source>
        <dbReference type="SAM" id="SignalP"/>
    </source>
</evidence>
<keyword evidence="6" id="KW-1185">Reference proteome</keyword>
<dbReference type="AlphaFoldDB" id="A0AAW1H722"/>
<evidence type="ECO:0000259" key="4">
    <source>
        <dbReference type="SMART" id="SM00043"/>
    </source>
</evidence>
<evidence type="ECO:0000313" key="5">
    <source>
        <dbReference type="EMBL" id="KAK9671394.1"/>
    </source>
</evidence>
<dbReference type="InterPro" id="IPR046350">
    <property type="entry name" value="Cystatin_sf"/>
</dbReference>
<keyword evidence="1" id="KW-0646">Protease inhibitor</keyword>
<feature type="signal peptide" evidence="3">
    <location>
        <begin position="1"/>
        <end position="20"/>
    </location>
</feature>
<dbReference type="EMBL" id="JBDFQZ010000012">
    <property type="protein sequence ID" value="KAK9671394.1"/>
    <property type="molecule type" value="Genomic_DNA"/>
</dbReference>
<dbReference type="InterPro" id="IPR018073">
    <property type="entry name" value="Prot_inh_cystat_CS"/>
</dbReference>
<accession>A0AAW1H722</accession>
<proteinExistence type="predicted"/>
<dbReference type="CDD" id="cd00042">
    <property type="entry name" value="CY"/>
    <property type="match status" value="1"/>
</dbReference>